<dbReference type="EMBL" id="KQ990130">
    <property type="protein sequence ID" value="KZV53616.1"/>
    <property type="molecule type" value="Genomic_DNA"/>
</dbReference>
<reference evidence="1 2" key="1">
    <citation type="journal article" date="2015" name="Proc. Natl. Acad. Sci. U.S.A.">
        <title>The resurrection genome of Boea hygrometrica: A blueprint for survival of dehydration.</title>
        <authorList>
            <person name="Xiao L."/>
            <person name="Yang G."/>
            <person name="Zhang L."/>
            <person name="Yang X."/>
            <person name="Zhao S."/>
            <person name="Ji Z."/>
            <person name="Zhou Q."/>
            <person name="Hu M."/>
            <person name="Wang Y."/>
            <person name="Chen M."/>
            <person name="Xu Y."/>
            <person name="Jin H."/>
            <person name="Xiao X."/>
            <person name="Hu G."/>
            <person name="Bao F."/>
            <person name="Hu Y."/>
            <person name="Wan P."/>
            <person name="Li L."/>
            <person name="Deng X."/>
            <person name="Kuang T."/>
            <person name="Xiang C."/>
            <person name="Zhu J.K."/>
            <person name="Oliver M.J."/>
            <person name="He Y."/>
        </authorList>
    </citation>
    <scope>NUCLEOTIDE SEQUENCE [LARGE SCALE GENOMIC DNA]</scope>
    <source>
        <strain evidence="2">cv. XS01</strain>
    </source>
</reference>
<evidence type="ECO:0000313" key="2">
    <source>
        <dbReference type="Proteomes" id="UP000250235"/>
    </source>
</evidence>
<accession>A0A2Z7D969</accession>
<sequence>MCLFVVSTRPDIGSLVSYLAGDLRLAPTGITRRPALHGITDSACKNQLVVVSVQYGPFNQYIPIRSTTIGKSRVVIDPIAMHRSWRSNSDIASVTRDSMSFRVMRTNQYNQDLGLIHSTNGNHLESPNEGSSIDHQVTIHPHAQNITMFPTNETWEHCDVLNIQMDSDLVIYRTTLVRTFQVVTICRVDKSESTGCVLGKWVCLVTLMMSLFDLQDVCIVIGSLATLDLSMVVDLIGIYVLKGPYCMLTTFNWFLQELSVIPKGSWGDVARRFTMIRWANPGL</sequence>
<proteinExistence type="predicted"/>
<evidence type="ECO:0000313" key="1">
    <source>
        <dbReference type="EMBL" id="KZV53616.1"/>
    </source>
</evidence>
<protein>
    <submittedName>
        <fullName evidence="1">Uncharacterized protein</fullName>
    </submittedName>
</protein>
<organism evidence="1 2">
    <name type="scientific">Dorcoceras hygrometricum</name>
    <dbReference type="NCBI Taxonomy" id="472368"/>
    <lineage>
        <taxon>Eukaryota</taxon>
        <taxon>Viridiplantae</taxon>
        <taxon>Streptophyta</taxon>
        <taxon>Embryophyta</taxon>
        <taxon>Tracheophyta</taxon>
        <taxon>Spermatophyta</taxon>
        <taxon>Magnoliopsida</taxon>
        <taxon>eudicotyledons</taxon>
        <taxon>Gunneridae</taxon>
        <taxon>Pentapetalae</taxon>
        <taxon>asterids</taxon>
        <taxon>lamiids</taxon>
        <taxon>Lamiales</taxon>
        <taxon>Gesneriaceae</taxon>
        <taxon>Didymocarpoideae</taxon>
        <taxon>Trichosporeae</taxon>
        <taxon>Loxocarpinae</taxon>
        <taxon>Dorcoceras</taxon>
    </lineage>
</organism>
<gene>
    <name evidence="1" type="ORF">F511_26280</name>
</gene>
<dbReference type="Proteomes" id="UP000250235">
    <property type="component" value="Unassembled WGS sequence"/>
</dbReference>
<name>A0A2Z7D969_9LAMI</name>
<keyword evidence="2" id="KW-1185">Reference proteome</keyword>
<dbReference type="AlphaFoldDB" id="A0A2Z7D969"/>